<dbReference type="EMBL" id="CP084167">
    <property type="protein sequence ID" value="UJG44970.1"/>
    <property type="molecule type" value="Genomic_DNA"/>
</dbReference>
<dbReference type="Pfam" id="PF03357">
    <property type="entry name" value="Snf7"/>
    <property type="match status" value="1"/>
</dbReference>
<organism evidence="2">
    <name type="scientific">Candidatus Heimdallarchaeum endolithica</name>
    <dbReference type="NCBI Taxonomy" id="2876572"/>
    <lineage>
        <taxon>Archaea</taxon>
        <taxon>Promethearchaeati</taxon>
        <taxon>Candidatus Heimdallarchaeota</taxon>
        <taxon>Candidatus Heimdallarchaeia (ex Rinke et al. 2021) (nom. nud.)</taxon>
        <taxon>Candidatus Heimdallarchaeales</taxon>
        <taxon>Candidatus Heimdallarchaeaceae</taxon>
        <taxon>Candidatus Heimdallarchaeum</taxon>
    </lineage>
</organism>
<sequence length="202" mass="22769">MFGNFMKWLLGTQKSSRDHIVNLKLTIRRLERAQRKLERDESRIQLKMRTAIQRGDLEGARLYATDIVRSRKWVLGYQRLVSRINGLIFKLERADSAANLAAEMHSIAGALRQANAQLNVPDLDHVIQDMERSIDGIEDSTETIEDGIDDLLIADTDPAEVDRLIDQTATEMGVSVGGELPSVSAVATDDLEEEIQKLRKKE</sequence>
<accession>A0A9Y1BTT0</accession>
<dbReference type="GO" id="GO:0007034">
    <property type="term" value="P:vacuolar transport"/>
    <property type="evidence" value="ECO:0007669"/>
    <property type="project" value="InterPro"/>
</dbReference>
<gene>
    <name evidence="2" type="ORF">K9W46_07355</name>
</gene>
<protein>
    <submittedName>
        <fullName evidence="2">SNF7 family protein</fullName>
    </submittedName>
</protein>
<dbReference type="Proteomes" id="UP001200513">
    <property type="component" value="Chromosome"/>
</dbReference>
<evidence type="ECO:0000256" key="1">
    <source>
        <dbReference type="SAM" id="Coils"/>
    </source>
</evidence>
<evidence type="ECO:0000313" key="2">
    <source>
        <dbReference type="EMBL" id="UJG44970.1"/>
    </source>
</evidence>
<dbReference type="PANTHER" id="PTHR10476">
    <property type="entry name" value="CHARGED MULTIVESICULAR BODY PROTEIN"/>
    <property type="match status" value="1"/>
</dbReference>
<proteinExistence type="predicted"/>
<dbReference type="AlphaFoldDB" id="A0A9Y1BTT0"/>
<name>A0A9Y1BTT0_9ARCH</name>
<dbReference type="Gene3D" id="6.10.140.1230">
    <property type="match status" value="1"/>
</dbReference>
<feature type="coiled-coil region" evidence="1">
    <location>
        <begin position="20"/>
        <end position="50"/>
    </location>
</feature>
<dbReference type="InterPro" id="IPR005024">
    <property type="entry name" value="Snf7_fam"/>
</dbReference>
<keyword evidence="1" id="KW-0175">Coiled coil</keyword>
<reference evidence="2" key="1">
    <citation type="journal article" date="2022" name="Nat. Microbiol.">
        <title>Unique mobile elements and scalable gene flow at the prokaryote-eukaryote boundary revealed by circularized Asgard archaea genomes.</title>
        <authorList>
            <person name="Wu F."/>
            <person name="Speth D.R."/>
            <person name="Philosof A."/>
            <person name="Cremiere A."/>
            <person name="Narayanan A."/>
            <person name="Barco R.A."/>
            <person name="Connon S.A."/>
            <person name="Amend J.P."/>
            <person name="Antoshechkin I.A."/>
            <person name="Orphan V.J."/>
        </authorList>
    </citation>
    <scope>NUCLEOTIDE SEQUENCE</scope>
    <source>
        <strain evidence="2">PR6</strain>
    </source>
</reference>